<dbReference type="InterPro" id="IPR002347">
    <property type="entry name" value="SDR_fam"/>
</dbReference>
<gene>
    <name evidence="2" type="ORF">FHS16_001594</name>
</gene>
<comment type="caution">
    <text evidence="2">The sequence shown here is derived from an EMBL/GenBank/DDBJ whole genome shotgun (WGS) entry which is preliminary data.</text>
</comment>
<dbReference type="Gene3D" id="3.40.50.720">
    <property type="entry name" value="NAD(P)-binding Rossmann-like Domain"/>
    <property type="match status" value="1"/>
</dbReference>
<dbReference type="PANTHER" id="PTHR42879">
    <property type="entry name" value="3-OXOACYL-(ACYL-CARRIER-PROTEIN) REDUCTASE"/>
    <property type="match status" value="1"/>
</dbReference>
<sequence>MSTYVVFITDSDSASGKAAIRRFIAEGAHFLLNSESGGAALSAELKLVEESGKQAIVVNIDLCKHADVMDMLQYAEQQIGTVTTLVHNSKVVLPSSIEYADEEQFSQSIAVNAKSAFICTQAAGKLMKEKQAGTIIYVSSIHAEKPTGSAFTYSIAKGAVNMLAKEAALVLGRFGIRVNTIETGPIEGDSQLFDSTISTLYNDYEYKVPNAVLGTQEDLAELIYFLSSDASTYINGADIRLDGGFLLHYMNVKMKKP</sequence>
<accession>A0A7W5C5H4</accession>
<dbReference type="SUPFAM" id="SSF51735">
    <property type="entry name" value="NAD(P)-binding Rossmann-fold domains"/>
    <property type="match status" value="1"/>
</dbReference>
<proteinExistence type="inferred from homology"/>
<dbReference type="PROSITE" id="PS00061">
    <property type="entry name" value="ADH_SHORT"/>
    <property type="match status" value="1"/>
</dbReference>
<dbReference type="CDD" id="cd05233">
    <property type="entry name" value="SDR_c"/>
    <property type="match status" value="1"/>
</dbReference>
<evidence type="ECO:0000256" key="1">
    <source>
        <dbReference type="ARBA" id="ARBA00006484"/>
    </source>
</evidence>
<dbReference type="AlphaFoldDB" id="A0A7W5C5H4"/>
<dbReference type="EMBL" id="JACHXW010000004">
    <property type="protein sequence ID" value="MBB3151548.1"/>
    <property type="molecule type" value="Genomic_DNA"/>
</dbReference>
<dbReference type="InterPro" id="IPR036291">
    <property type="entry name" value="NAD(P)-bd_dom_sf"/>
</dbReference>
<dbReference type="InterPro" id="IPR020904">
    <property type="entry name" value="Sc_DH/Rdtase_CS"/>
</dbReference>
<dbReference type="GO" id="GO:0032787">
    <property type="term" value="P:monocarboxylic acid metabolic process"/>
    <property type="evidence" value="ECO:0007669"/>
    <property type="project" value="UniProtKB-ARBA"/>
</dbReference>
<keyword evidence="3" id="KW-1185">Reference proteome</keyword>
<dbReference type="PANTHER" id="PTHR42879:SF2">
    <property type="entry name" value="3-OXOACYL-[ACYL-CARRIER-PROTEIN] REDUCTASE FABG"/>
    <property type="match status" value="1"/>
</dbReference>
<protein>
    <submittedName>
        <fullName evidence="2">NAD(P)-dependent dehydrogenase (Short-subunit alcohol dehydrogenase family)</fullName>
    </submittedName>
</protein>
<dbReference type="Proteomes" id="UP000518605">
    <property type="component" value="Unassembled WGS sequence"/>
</dbReference>
<dbReference type="PRINTS" id="PR00081">
    <property type="entry name" value="GDHRDH"/>
</dbReference>
<evidence type="ECO:0000313" key="3">
    <source>
        <dbReference type="Proteomes" id="UP000518605"/>
    </source>
</evidence>
<organism evidence="2 3">
    <name type="scientific">Paenibacillus endophyticus</name>
    <dbReference type="NCBI Taxonomy" id="1294268"/>
    <lineage>
        <taxon>Bacteria</taxon>
        <taxon>Bacillati</taxon>
        <taxon>Bacillota</taxon>
        <taxon>Bacilli</taxon>
        <taxon>Bacillales</taxon>
        <taxon>Paenibacillaceae</taxon>
        <taxon>Paenibacillus</taxon>
    </lineage>
</organism>
<reference evidence="2 3" key="1">
    <citation type="submission" date="2020-08" db="EMBL/GenBank/DDBJ databases">
        <title>Genomic Encyclopedia of Type Strains, Phase III (KMG-III): the genomes of soil and plant-associated and newly described type strains.</title>
        <authorList>
            <person name="Whitman W."/>
        </authorList>
    </citation>
    <scope>NUCLEOTIDE SEQUENCE [LARGE SCALE GENOMIC DNA]</scope>
    <source>
        <strain evidence="2 3">CECT 8234</strain>
    </source>
</reference>
<evidence type="ECO:0000313" key="2">
    <source>
        <dbReference type="EMBL" id="MBB3151548.1"/>
    </source>
</evidence>
<dbReference type="InterPro" id="IPR050259">
    <property type="entry name" value="SDR"/>
</dbReference>
<name>A0A7W5C5H4_9BACL</name>
<dbReference type="Pfam" id="PF13561">
    <property type="entry name" value="adh_short_C2"/>
    <property type="match status" value="1"/>
</dbReference>
<comment type="similarity">
    <text evidence="1">Belongs to the short-chain dehydrogenases/reductases (SDR) family.</text>
</comment>